<dbReference type="RefSeq" id="WP_311671478.1">
    <property type="nucleotide sequence ID" value="NZ_JAVREQ010000001.1"/>
</dbReference>
<evidence type="ECO:0000256" key="3">
    <source>
        <dbReference type="SAM" id="Phobius"/>
    </source>
</evidence>
<gene>
    <name evidence="6" type="ORF">RM572_01815</name>
</gene>
<dbReference type="InterPro" id="IPR050922">
    <property type="entry name" value="LytR/CpsA/Psr_CW_biosynth"/>
</dbReference>
<keyword evidence="3" id="KW-1133">Transmembrane helix</keyword>
<feature type="compositionally biased region" description="Low complexity" evidence="2">
    <location>
        <begin position="189"/>
        <end position="203"/>
    </location>
</feature>
<sequence length="620" mass="64334">MSQPHDSDDHGWNPYDGQQPRILGYDEYGRPVYAQDPAGQGGGRQQTGTQEYGYGQPYDAGAYGGTGQGAGTYGTGGYDTGTYDTGTFDAYAYDPYGTQTGSVPPVTDPYGTQTGSVPPVTDPYGTQTGSVPPVTDPYGTQTGSIPPVTDPYAGRPYGAPAAPESYDPYGPAADTGAGTVPAQSPPPAAERTGAARRGTGPDADAYDTDQFSFVEEEAEESEDVIDWLKFSESRTERREEAKRRGRNRKRALVILLVMALLGGVGYLWWAGKLPGLDGGPGAGGPAAGQQRDVLVVHLRDPDSEANATALLVDNATTEQGTTLLLPNSLAVTTSDGSTTTLGKSVESEGATPTRDALSQLLGADIKGTWRLDTPFLETLVDAVGGVTLDVDATVRGDKKGDDPLVEKGRDRELDGRAAVAYATHREDAEPRTAQLERFGQVMEAVLDQMSTDKASATKTVEALGQILDPSLSQASLGASLASLAARAQADAYETRVLPAEPDGTLSAEAGDGVVKDVLGGTVQNSDPDAAPRVSLRNAAGDEGADDAARVTLVNGGFSVVGASEADGTEKTSKVLYADAAQKERAQAVAKTLGLPDDAVRKGDAAGNADVTVVLGQDYDG</sequence>
<dbReference type="Pfam" id="PF03816">
    <property type="entry name" value="LytR_cpsA_psr"/>
    <property type="match status" value="1"/>
</dbReference>
<reference evidence="7" key="1">
    <citation type="submission" date="2023-07" db="EMBL/GenBank/DDBJ databases">
        <title>30 novel species of actinomycetes from the DSMZ collection.</title>
        <authorList>
            <person name="Nouioui I."/>
        </authorList>
    </citation>
    <scope>NUCLEOTIDE SEQUENCE [LARGE SCALE GENOMIC DNA]</scope>
    <source>
        <strain evidence="7">DSM 42041</strain>
    </source>
</reference>
<feature type="region of interest" description="Disordered" evidence="2">
    <location>
        <begin position="99"/>
        <end position="205"/>
    </location>
</feature>
<evidence type="ECO:0000259" key="5">
    <source>
        <dbReference type="Pfam" id="PF13399"/>
    </source>
</evidence>
<keyword evidence="7" id="KW-1185">Reference proteome</keyword>
<evidence type="ECO:0000259" key="4">
    <source>
        <dbReference type="Pfam" id="PF03816"/>
    </source>
</evidence>
<evidence type="ECO:0000256" key="2">
    <source>
        <dbReference type="SAM" id="MobiDB-lite"/>
    </source>
</evidence>
<evidence type="ECO:0000313" key="6">
    <source>
        <dbReference type="EMBL" id="MDT0377510.1"/>
    </source>
</evidence>
<dbReference type="Proteomes" id="UP001183414">
    <property type="component" value="Unassembled WGS sequence"/>
</dbReference>
<proteinExistence type="inferred from homology"/>
<feature type="compositionally biased region" description="Low complexity" evidence="2">
    <location>
        <begin position="46"/>
        <end position="61"/>
    </location>
</feature>
<accession>A0ABU2NKJ7</accession>
<feature type="compositionally biased region" description="Gly residues" evidence="2">
    <location>
        <begin position="62"/>
        <end position="76"/>
    </location>
</feature>
<keyword evidence="3" id="KW-0812">Transmembrane</keyword>
<feature type="compositionally biased region" description="Low complexity" evidence="2">
    <location>
        <begin position="151"/>
        <end position="163"/>
    </location>
</feature>
<comment type="similarity">
    <text evidence="1">Belongs to the LytR/CpsA/Psr (LCP) family.</text>
</comment>
<organism evidence="6 7">
    <name type="scientific">Streptomyces hazeniae</name>
    <dbReference type="NCBI Taxonomy" id="3075538"/>
    <lineage>
        <taxon>Bacteria</taxon>
        <taxon>Bacillati</taxon>
        <taxon>Actinomycetota</taxon>
        <taxon>Actinomycetes</taxon>
        <taxon>Kitasatosporales</taxon>
        <taxon>Streptomycetaceae</taxon>
        <taxon>Streptomyces</taxon>
    </lineage>
</organism>
<feature type="compositionally biased region" description="Basic and acidic residues" evidence="2">
    <location>
        <begin position="1"/>
        <end position="11"/>
    </location>
</feature>
<dbReference type="Gene3D" id="3.40.630.190">
    <property type="entry name" value="LCP protein"/>
    <property type="match status" value="1"/>
</dbReference>
<comment type="caution">
    <text evidence="6">The sequence shown here is derived from an EMBL/GenBank/DDBJ whole genome shotgun (WGS) entry which is preliminary data.</text>
</comment>
<name>A0ABU2NKJ7_9ACTN</name>
<dbReference type="PANTHER" id="PTHR33392:SF6">
    <property type="entry name" value="POLYISOPRENYL-TEICHOIC ACID--PEPTIDOGLYCAN TEICHOIC ACID TRANSFERASE TAGU"/>
    <property type="match status" value="1"/>
</dbReference>
<evidence type="ECO:0000313" key="7">
    <source>
        <dbReference type="Proteomes" id="UP001183414"/>
    </source>
</evidence>
<keyword evidence="3" id="KW-0472">Membrane</keyword>
<evidence type="ECO:0000256" key="1">
    <source>
        <dbReference type="ARBA" id="ARBA00006068"/>
    </source>
</evidence>
<dbReference type="InterPro" id="IPR027381">
    <property type="entry name" value="LytR/CpsA/Psr_C"/>
</dbReference>
<dbReference type="Gene3D" id="3.30.70.2390">
    <property type="match status" value="1"/>
</dbReference>
<feature type="domain" description="LytR/CpsA/Psr regulator C-terminal" evidence="5">
    <location>
        <begin position="532"/>
        <end position="618"/>
    </location>
</feature>
<dbReference type="PANTHER" id="PTHR33392">
    <property type="entry name" value="POLYISOPRENYL-TEICHOIC ACID--PEPTIDOGLYCAN TEICHOIC ACID TRANSFERASE TAGU"/>
    <property type="match status" value="1"/>
</dbReference>
<feature type="domain" description="Cell envelope-related transcriptional attenuator" evidence="4">
    <location>
        <begin position="295"/>
        <end position="450"/>
    </location>
</feature>
<feature type="region of interest" description="Disordered" evidence="2">
    <location>
        <begin position="1"/>
        <end position="76"/>
    </location>
</feature>
<feature type="transmembrane region" description="Helical" evidence="3">
    <location>
        <begin position="251"/>
        <end position="269"/>
    </location>
</feature>
<dbReference type="EMBL" id="JAVREQ010000001">
    <property type="protein sequence ID" value="MDT0377510.1"/>
    <property type="molecule type" value="Genomic_DNA"/>
</dbReference>
<protein>
    <submittedName>
        <fullName evidence="6">LytR C-terminal domain-containing protein</fullName>
    </submittedName>
</protein>
<dbReference type="Pfam" id="PF13399">
    <property type="entry name" value="LytR_C"/>
    <property type="match status" value="1"/>
</dbReference>
<dbReference type="InterPro" id="IPR004474">
    <property type="entry name" value="LytR_CpsA_psr"/>
</dbReference>